<dbReference type="GO" id="GO:0046872">
    <property type="term" value="F:metal ion binding"/>
    <property type="evidence" value="ECO:0007669"/>
    <property type="project" value="UniProtKB-KW"/>
</dbReference>
<dbReference type="CDD" id="cd03416">
    <property type="entry name" value="CbiX_SirB_N"/>
    <property type="match status" value="1"/>
</dbReference>
<reference evidence="8" key="2">
    <citation type="submission" date="2020-09" db="EMBL/GenBank/DDBJ databases">
        <authorList>
            <person name="Sun Q."/>
            <person name="Ohkuma M."/>
        </authorList>
    </citation>
    <scope>NUCLEOTIDE SEQUENCE</scope>
    <source>
        <strain evidence="8">JCM 14371</strain>
    </source>
</reference>
<dbReference type="Gene3D" id="3.40.50.10230">
    <property type="entry name" value="Cobalamin biosynthesis CobH/CbiC, precorrin-8X methylmutase"/>
    <property type="match status" value="1"/>
</dbReference>
<dbReference type="Proteomes" id="UP000635726">
    <property type="component" value="Unassembled WGS sequence"/>
</dbReference>
<reference evidence="8" key="1">
    <citation type="journal article" date="2014" name="Int. J. Syst. Evol. Microbiol.">
        <title>Complete genome sequence of Corynebacterium casei LMG S-19264T (=DSM 44701T), isolated from a smear-ripened cheese.</title>
        <authorList>
            <consortium name="US DOE Joint Genome Institute (JGI-PGF)"/>
            <person name="Walter F."/>
            <person name="Albersmeier A."/>
            <person name="Kalinowski J."/>
            <person name="Ruckert C."/>
        </authorList>
    </citation>
    <scope>NUCLEOTIDE SEQUENCE</scope>
    <source>
        <strain evidence="8">JCM 14371</strain>
    </source>
</reference>
<keyword evidence="2" id="KW-0169">Cobalamin biosynthesis</keyword>
<evidence type="ECO:0000256" key="2">
    <source>
        <dbReference type="ARBA" id="ARBA00022573"/>
    </source>
</evidence>
<evidence type="ECO:0000256" key="1">
    <source>
        <dbReference type="ARBA" id="ARBA00004953"/>
    </source>
</evidence>
<evidence type="ECO:0000313" key="9">
    <source>
        <dbReference type="Proteomes" id="UP000635726"/>
    </source>
</evidence>
<dbReference type="GO" id="GO:0009236">
    <property type="term" value="P:cobalamin biosynthetic process"/>
    <property type="evidence" value="ECO:0007669"/>
    <property type="project" value="UniProtKB-KW"/>
</dbReference>
<dbReference type="GO" id="GO:0016993">
    <property type="term" value="F:precorrin-8X methylmutase activity"/>
    <property type="evidence" value="ECO:0007669"/>
    <property type="project" value="InterPro"/>
</dbReference>
<evidence type="ECO:0000256" key="6">
    <source>
        <dbReference type="SAM" id="MobiDB-lite"/>
    </source>
</evidence>
<comment type="pathway">
    <text evidence="1">Cofactor biosynthesis; adenosylcobalamin biosynthesis.</text>
</comment>
<proteinExistence type="predicted"/>
<organism evidence="8 9">
    <name type="scientific">Deinococcus aquiradiocola</name>
    <dbReference type="NCBI Taxonomy" id="393059"/>
    <lineage>
        <taxon>Bacteria</taxon>
        <taxon>Thermotogati</taxon>
        <taxon>Deinococcota</taxon>
        <taxon>Deinococci</taxon>
        <taxon>Deinococcales</taxon>
        <taxon>Deinococcaceae</taxon>
        <taxon>Deinococcus</taxon>
    </lineage>
</organism>
<dbReference type="InterPro" id="IPR002762">
    <property type="entry name" value="CbiX-like"/>
</dbReference>
<dbReference type="GO" id="GO:0016829">
    <property type="term" value="F:lyase activity"/>
    <property type="evidence" value="ECO:0007669"/>
    <property type="project" value="UniProtKB-KW"/>
</dbReference>
<dbReference type="CDD" id="cd03414">
    <property type="entry name" value="CbiX_SirB_C"/>
    <property type="match status" value="1"/>
</dbReference>
<dbReference type="Gene3D" id="3.40.50.1400">
    <property type="match status" value="2"/>
</dbReference>
<feature type="domain" description="Cobalamin biosynthesis precorrin-8X methylmutase CobH/CbiC" evidence="7">
    <location>
        <begin position="303"/>
        <end position="497"/>
    </location>
</feature>
<keyword evidence="4" id="KW-0413">Isomerase</keyword>
<dbReference type="PANTHER" id="PTHR33542:SF3">
    <property type="entry name" value="SIROHYDROCHLORIN FERROCHELATASE, CHLOROPLASTIC"/>
    <property type="match status" value="1"/>
</dbReference>
<evidence type="ECO:0000259" key="7">
    <source>
        <dbReference type="Pfam" id="PF02570"/>
    </source>
</evidence>
<name>A0A917PAJ5_9DEIO</name>
<keyword evidence="3" id="KW-0479">Metal-binding</keyword>
<dbReference type="InterPro" id="IPR003722">
    <property type="entry name" value="Cbl_synth_CobH/CbiC"/>
</dbReference>
<dbReference type="InterPro" id="IPR050963">
    <property type="entry name" value="Sirohydro_Cobaltochel/CbiX"/>
</dbReference>
<evidence type="ECO:0000256" key="3">
    <source>
        <dbReference type="ARBA" id="ARBA00022723"/>
    </source>
</evidence>
<keyword evidence="5" id="KW-0456">Lyase</keyword>
<feature type="region of interest" description="Disordered" evidence="6">
    <location>
        <begin position="511"/>
        <end position="530"/>
    </location>
</feature>
<dbReference type="SUPFAM" id="SSF63965">
    <property type="entry name" value="Precorrin-8X methylmutase CbiC/CobH"/>
    <property type="match status" value="1"/>
</dbReference>
<dbReference type="SUPFAM" id="SSF53800">
    <property type="entry name" value="Chelatase"/>
    <property type="match status" value="1"/>
</dbReference>
<comment type="caution">
    <text evidence="8">The sequence shown here is derived from an EMBL/GenBank/DDBJ whole genome shotgun (WGS) entry which is preliminary data.</text>
</comment>
<gene>
    <name evidence="8" type="ORF">GCM10008939_11410</name>
</gene>
<sequence length="530" mass="56994">MVLAGHGSRDPSSMAELETLVGHMNDLSAEPVGYGYLEFATPTIDVAVRTQLEAGAQDVVVVPGVLLAATHAKNDLPSEVQALQREFPAARVHYAAAMDLHPLLLQVCRERLVEAEAASGRTVARARTCLLVVGRGTTDPDANGDVYKLTRMLEEGLGYGGSVVCFSGTASPRVDEGLKRAARLGFERVVVLPYFLFDGVLVKRVQAAVHAARERHPDLEVLASAHLGPHRDVARVFLERAREGFEGRAHMNCSLCKYRVAVVGYESQVGEAQVSHHAAVRGLAGRAEPVPAKRWERYVPHPIEAESFEIIAAARDWSTVPAEWRYLAQRLVHTSGNVDIVEDLYVSPGAVEAGVRAVLAGKTVVTDVTMVQSGLKRELVNELGVRVWCGVHDKESFLLQREEGITRSAAGIRRAWQKFGNDCILAIGDAPTAIAEAVRLIREQRWRPALVIGLPVGFVGTRETKATLRACLQVPRVTNAGTLGGSPWASSVVNVLMIEVKNRLAQAGELAGSSPDALPGAAPAGRDAAS</sequence>
<accession>A0A917PAJ5</accession>
<dbReference type="AlphaFoldDB" id="A0A917PAJ5"/>
<dbReference type="Pfam" id="PF02570">
    <property type="entry name" value="CbiC"/>
    <property type="match status" value="1"/>
</dbReference>
<dbReference type="EMBL" id="BMOE01000003">
    <property type="protein sequence ID" value="GGJ68665.1"/>
    <property type="molecule type" value="Genomic_DNA"/>
</dbReference>
<dbReference type="PANTHER" id="PTHR33542">
    <property type="entry name" value="SIROHYDROCHLORIN FERROCHELATASE, CHLOROPLASTIC"/>
    <property type="match status" value="1"/>
</dbReference>
<keyword evidence="9" id="KW-1185">Reference proteome</keyword>
<evidence type="ECO:0000256" key="5">
    <source>
        <dbReference type="ARBA" id="ARBA00023239"/>
    </source>
</evidence>
<dbReference type="Pfam" id="PF01903">
    <property type="entry name" value="CbiX"/>
    <property type="match status" value="2"/>
</dbReference>
<protein>
    <recommendedName>
        <fullName evidence="7">Cobalamin biosynthesis precorrin-8X methylmutase CobH/CbiC domain-containing protein</fullName>
    </recommendedName>
</protein>
<dbReference type="InterPro" id="IPR036588">
    <property type="entry name" value="CobH/CbiC_sf"/>
</dbReference>
<evidence type="ECO:0000313" key="8">
    <source>
        <dbReference type="EMBL" id="GGJ68665.1"/>
    </source>
</evidence>
<evidence type="ECO:0000256" key="4">
    <source>
        <dbReference type="ARBA" id="ARBA00023235"/>
    </source>
</evidence>